<accession>A0AAE0W6C3</accession>
<reference evidence="2" key="1">
    <citation type="journal article" date="2021" name="Genome Biol. Evol.">
        <title>A High-Quality Reference Genome for a Parasitic Bivalve with Doubly Uniparental Inheritance (Bivalvia: Unionida).</title>
        <authorList>
            <person name="Smith C.H."/>
        </authorList>
    </citation>
    <scope>NUCLEOTIDE SEQUENCE</scope>
    <source>
        <strain evidence="2">CHS0354</strain>
    </source>
</reference>
<feature type="region of interest" description="Disordered" evidence="1">
    <location>
        <begin position="52"/>
        <end position="71"/>
    </location>
</feature>
<protein>
    <submittedName>
        <fullName evidence="2">Uncharacterized protein</fullName>
    </submittedName>
</protein>
<reference evidence="2" key="2">
    <citation type="journal article" date="2021" name="Genome Biol. Evol.">
        <title>Developing a high-quality reference genome for a parasitic bivalve with doubly uniparental inheritance (Bivalvia: Unionida).</title>
        <authorList>
            <person name="Smith C.H."/>
        </authorList>
    </citation>
    <scope>NUCLEOTIDE SEQUENCE</scope>
    <source>
        <strain evidence="2">CHS0354</strain>
        <tissue evidence="2">Mantle</tissue>
    </source>
</reference>
<dbReference type="Proteomes" id="UP001195483">
    <property type="component" value="Unassembled WGS sequence"/>
</dbReference>
<keyword evidence="3" id="KW-1185">Reference proteome</keyword>
<evidence type="ECO:0000313" key="2">
    <source>
        <dbReference type="EMBL" id="KAK3603748.1"/>
    </source>
</evidence>
<proteinExistence type="predicted"/>
<evidence type="ECO:0000256" key="1">
    <source>
        <dbReference type="SAM" id="MobiDB-lite"/>
    </source>
</evidence>
<name>A0AAE0W6C3_9BIVA</name>
<dbReference type="EMBL" id="JAEAOA010001410">
    <property type="protein sequence ID" value="KAK3603748.1"/>
    <property type="molecule type" value="Genomic_DNA"/>
</dbReference>
<gene>
    <name evidence="2" type="ORF">CHS0354_023361</name>
</gene>
<organism evidence="2 3">
    <name type="scientific">Potamilus streckersoni</name>
    <dbReference type="NCBI Taxonomy" id="2493646"/>
    <lineage>
        <taxon>Eukaryota</taxon>
        <taxon>Metazoa</taxon>
        <taxon>Spiralia</taxon>
        <taxon>Lophotrochozoa</taxon>
        <taxon>Mollusca</taxon>
        <taxon>Bivalvia</taxon>
        <taxon>Autobranchia</taxon>
        <taxon>Heteroconchia</taxon>
        <taxon>Palaeoheterodonta</taxon>
        <taxon>Unionida</taxon>
        <taxon>Unionoidea</taxon>
        <taxon>Unionidae</taxon>
        <taxon>Ambleminae</taxon>
        <taxon>Lampsilini</taxon>
        <taxon>Potamilus</taxon>
    </lineage>
</organism>
<evidence type="ECO:0000313" key="3">
    <source>
        <dbReference type="Proteomes" id="UP001195483"/>
    </source>
</evidence>
<dbReference type="AlphaFoldDB" id="A0AAE0W6C3"/>
<reference evidence="2" key="3">
    <citation type="submission" date="2023-05" db="EMBL/GenBank/DDBJ databases">
        <authorList>
            <person name="Smith C.H."/>
        </authorList>
    </citation>
    <scope>NUCLEOTIDE SEQUENCE</scope>
    <source>
        <strain evidence="2">CHS0354</strain>
        <tissue evidence="2">Mantle</tissue>
    </source>
</reference>
<sequence>MDLLNEAKITFEQKKIINDILAEIAAVFVWHNKTNSPRCFKFYKRCHIRSRKPGGKRYRKQNSSSTPAEWSDVREAKNSVLANAGLYSPKLCQALMAR</sequence>
<comment type="caution">
    <text evidence="2">The sequence shown here is derived from an EMBL/GenBank/DDBJ whole genome shotgun (WGS) entry which is preliminary data.</text>
</comment>